<feature type="non-terminal residue" evidence="3">
    <location>
        <position position="207"/>
    </location>
</feature>
<accession>A0A392PB44</accession>
<dbReference type="SUPFAM" id="SSF52058">
    <property type="entry name" value="L domain-like"/>
    <property type="match status" value="1"/>
</dbReference>
<dbReference type="PANTHER" id="PTHR47186:SF29">
    <property type="entry name" value="NB-ARC DOMAIN-CONTAINING PROTEIN"/>
    <property type="match status" value="1"/>
</dbReference>
<evidence type="ECO:0000313" key="3">
    <source>
        <dbReference type="EMBL" id="MCI08670.1"/>
    </source>
</evidence>
<name>A0A392PB44_9FABA</name>
<organism evidence="3 4">
    <name type="scientific">Trifolium medium</name>
    <dbReference type="NCBI Taxonomy" id="97028"/>
    <lineage>
        <taxon>Eukaryota</taxon>
        <taxon>Viridiplantae</taxon>
        <taxon>Streptophyta</taxon>
        <taxon>Embryophyta</taxon>
        <taxon>Tracheophyta</taxon>
        <taxon>Spermatophyta</taxon>
        <taxon>Magnoliopsida</taxon>
        <taxon>eudicotyledons</taxon>
        <taxon>Gunneridae</taxon>
        <taxon>Pentapetalae</taxon>
        <taxon>rosids</taxon>
        <taxon>fabids</taxon>
        <taxon>Fabales</taxon>
        <taxon>Fabaceae</taxon>
        <taxon>Papilionoideae</taxon>
        <taxon>50 kb inversion clade</taxon>
        <taxon>NPAAA clade</taxon>
        <taxon>Hologalegina</taxon>
        <taxon>IRL clade</taxon>
        <taxon>Trifolieae</taxon>
        <taxon>Trifolium</taxon>
    </lineage>
</organism>
<comment type="caution">
    <text evidence="3">The sequence shown here is derived from an EMBL/GenBank/DDBJ whole genome shotgun (WGS) entry which is preliminary data.</text>
</comment>
<dbReference type="InterPro" id="IPR032675">
    <property type="entry name" value="LRR_dom_sf"/>
</dbReference>
<keyword evidence="1" id="KW-0677">Repeat</keyword>
<dbReference type="AlphaFoldDB" id="A0A392PB44"/>
<dbReference type="PANTHER" id="PTHR47186">
    <property type="entry name" value="LEUCINE-RICH REPEAT-CONTAINING PROTEIN 57"/>
    <property type="match status" value="1"/>
</dbReference>
<proteinExistence type="predicted"/>
<protein>
    <submittedName>
        <fullName evidence="3">NB-ARC domain disease resistance protein</fullName>
    </submittedName>
</protein>
<feature type="domain" description="Disease resistance R13L4/SHOC-2-like LRR" evidence="2">
    <location>
        <begin position="10"/>
        <end position="204"/>
    </location>
</feature>
<dbReference type="Gene3D" id="3.80.10.10">
    <property type="entry name" value="Ribonuclease Inhibitor"/>
    <property type="match status" value="1"/>
</dbReference>
<evidence type="ECO:0000259" key="2">
    <source>
        <dbReference type="Pfam" id="PF23598"/>
    </source>
</evidence>
<sequence length="207" mass="24000">MYFAKRIPRKYRLLKVLDYEYFPLLKVPKKLGNLNHLKYLSFKYAYEVGEVPKSIGMLHNLETLDLRDTNVIVLPKEITKLRKLRHLLGRLLSLIQLKDGIGEMTSLQTLHKVDIDIDIDIDIDGGVEVIKELGKLKQIRVLGMCVSEKYGSILSSSLNEMQHLEKLNVRSSAFEVIDLDLILSRTRLQKLTLNVRLQKHPEWIPEL</sequence>
<evidence type="ECO:0000313" key="4">
    <source>
        <dbReference type="Proteomes" id="UP000265520"/>
    </source>
</evidence>
<dbReference type="EMBL" id="LXQA010069857">
    <property type="protein sequence ID" value="MCI08670.1"/>
    <property type="molecule type" value="Genomic_DNA"/>
</dbReference>
<evidence type="ECO:0000256" key="1">
    <source>
        <dbReference type="ARBA" id="ARBA00022737"/>
    </source>
</evidence>
<dbReference type="InterPro" id="IPR055414">
    <property type="entry name" value="LRR_R13L4/SHOC2-like"/>
</dbReference>
<dbReference type="Proteomes" id="UP000265520">
    <property type="component" value="Unassembled WGS sequence"/>
</dbReference>
<reference evidence="3 4" key="1">
    <citation type="journal article" date="2018" name="Front. Plant Sci.">
        <title>Red Clover (Trifolium pratense) and Zigzag Clover (T. medium) - A Picture of Genomic Similarities and Differences.</title>
        <authorList>
            <person name="Dluhosova J."/>
            <person name="Istvanek J."/>
            <person name="Nedelnik J."/>
            <person name="Repkova J."/>
        </authorList>
    </citation>
    <scope>NUCLEOTIDE SEQUENCE [LARGE SCALE GENOMIC DNA]</scope>
    <source>
        <strain evidence="4">cv. 10/8</strain>
        <tissue evidence="3">Leaf</tissue>
    </source>
</reference>
<dbReference type="Pfam" id="PF23598">
    <property type="entry name" value="LRR_14"/>
    <property type="match status" value="1"/>
</dbReference>
<keyword evidence="4" id="KW-1185">Reference proteome</keyword>